<accession>A0A9D2ARK2</accession>
<proteinExistence type="predicted"/>
<sequence length="206" mass="22500">ARRSLRAARDTRPAPLGAAAPPLPKKFFDTFWEPYEEWHAFENARRFRPIREPRRRQTGALDAILPRAGIFQTGSFKKVLHEKHIFCVRSTGGYGRGRARRGAALCAPCGQAVVPSLRAMRAGFCAFALRHAGRFLRFRPAPCGQVFVPSPAPCGQAVVPSPCVMRAGFAFSPRAMQASFCVFANLSHGGEGGRRRGVDIPLAGVV</sequence>
<protein>
    <submittedName>
        <fullName evidence="2">Uncharacterized protein</fullName>
    </submittedName>
</protein>
<reference evidence="2" key="1">
    <citation type="journal article" date="2021" name="PeerJ">
        <title>Extensive microbial diversity within the chicken gut microbiome revealed by metagenomics and culture.</title>
        <authorList>
            <person name="Gilroy R."/>
            <person name="Ravi A."/>
            <person name="Getino M."/>
            <person name="Pursley I."/>
            <person name="Horton D.L."/>
            <person name="Alikhan N.F."/>
            <person name="Baker D."/>
            <person name="Gharbi K."/>
            <person name="Hall N."/>
            <person name="Watson M."/>
            <person name="Adriaenssens E.M."/>
            <person name="Foster-Nyarko E."/>
            <person name="Jarju S."/>
            <person name="Secka A."/>
            <person name="Antonio M."/>
            <person name="Oren A."/>
            <person name="Chaudhuri R.R."/>
            <person name="La Ragione R."/>
            <person name="Hildebrand F."/>
            <person name="Pallen M.J."/>
        </authorList>
    </citation>
    <scope>NUCLEOTIDE SEQUENCE</scope>
    <source>
        <strain evidence="2">26628</strain>
    </source>
</reference>
<evidence type="ECO:0000256" key="1">
    <source>
        <dbReference type="SAM" id="MobiDB-lite"/>
    </source>
</evidence>
<name>A0A9D2ARK2_9FIRM</name>
<organism evidence="2 3">
    <name type="scientific">Candidatus Borkfalkia faecigallinarum</name>
    <dbReference type="NCBI Taxonomy" id="2838509"/>
    <lineage>
        <taxon>Bacteria</taxon>
        <taxon>Bacillati</taxon>
        <taxon>Bacillota</taxon>
        <taxon>Clostridia</taxon>
        <taxon>Christensenellales</taxon>
        <taxon>Christensenellaceae</taxon>
        <taxon>Candidatus Borkfalkia</taxon>
    </lineage>
</organism>
<feature type="region of interest" description="Disordered" evidence="1">
    <location>
        <begin position="1"/>
        <end position="21"/>
    </location>
</feature>
<feature type="non-terminal residue" evidence="2">
    <location>
        <position position="1"/>
    </location>
</feature>
<comment type="caution">
    <text evidence="2">The sequence shown here is derived from an EMBL/GenBank/DDBJ whole genome shotgun (WGS) entry which is preliminary data.</text>
</comment>
<reference evidence="2" key="2">
    <citation type="submission" date="2021-04" db="EMBL/GenBank/DDBJ databases">
        <authorList>
            <person name="Gilroy R."/>
        </authorList>
    </citation>
    <scope>NUCLEOTIDE SEQUENCE</scope>
    <source>
        <strain evidence="2">26628</strain>
    </source>
</reference>
<dbReference type="AlphaFoldDB" id="A0A9D2ARK2"/>
<dbReference type="Proteomes" id="UP000824249">
    <property type="component" value="Unassembled WGS sequence"/>
</dbReference>
<dbReference type="EMBL" id="DXFD01000033">
    <property type="protein sequence ID" value="HIX46436.1"/>
    <property type="molecule type" value="Genomic_DNA"/>
</dbReference>
<gene>
    <name evidence="2" type="ORF">H9737_01950</name>
</gene>
<evidence type="ECO:0000313" key="3">
    <source>
        <dbReference type="Proteomes" id="UP000824249"/>
    </source>
</evidence>
<evidence type="ECO:0000313" key="2">
    <source>
        <dbReference type="EMBL" id="HIX46436.1"/>
    </source>
</evidence>